<dbReference type="InterPro" id="IPR036514">
    <property type="entry name" value="SGNH_hydro_sf"/>
</dbReference>
<proteinExistence type="predicted"/>
<reference evidence="3" key="1">
    <citation type="journal article" date="2019" name="Int. J. Syst. Evol. Microbiol.">
        <title>The Global Catalogue of Microorganisms (GCM) 10K type strain sequencing project: providing services to taxonomists for standard genome sequencing and annotation.</title>
        <authorList>
            <consortium name="The Broad Institute Genomics Platform"/>
            <consortium name="The Broad Institute Genome Sequencing Center for Infectious Disease"/>
            <person name="Wu L."/>
            <person name="Ma J."/>
        </authorList>
    </citation>
    <scope>NUCLEOTIDE SEQUENCE [LARGE SCALE GENOMIC DNA]</scope>
    <source>
        <strain evidence="3">KCTC 42248</strain>
    </source>
</reference>
<keyword evidence="2" id="KW-0378">Hydrolase</keyword>
<evidence type="ECO:0000313" key="2">
    <source>
        <dbReference type="EMBL" id="MFD2600356.1"/>
    </source>
</evidence>
<dbReference type="EMBL" id="JBHUMA010000009">
    <property type="protein sequence ID" value="MFD2600356.1"/>
    <property type="molecule type" value="Genomic_DNA"/>
</dbReference>
<protein>
    <submittedName>
        <fullName evidence="2">SGNH/GDSL hydrolase family protein</fullName>
    </submittedName>
</protein>
<organism evidence="2 3">
    <name type="scientific">Sphingobacterium corticis</name>
    <dbReference type="NCBI Taxonomy" id="1812823"/>
    <lineage>
        <taxon>Bacteria</taxon>
        <taxon>Pseudomonadati</taxon>
        <taxon>Bacteroidota</taxon>
        <taxon>Sphingobacteriia</taxon>
        <taxon>Sphingobacteriales</taxon>
        <taxon>Sphingobacteriaceae</taxon>
        <taxon>Sphingobacterium</taxon>
    </lineage>
</organism>
<feature type="signal peptide" evidence="1">
    <location>
        <begin position="1"/>
        <end position="21"/>
    </location>
</feature>
<dbReference type="Proteomes" id="UP001597393">
    <property type="component" value="Unassembled WGS sequence"/>
</dbReference>
<dbReference type="InterPro" id="IPR001087">
    <property type="entry name" value="GDSL"/>
</dbReference>
<keyword evidence="3" id="KW-1185">Reference proteome</keyword>
<evidence type="ECO:0000313" key="3">
    <source>
        <dbReference type="Proteomes" id="UP001597393"/>
    </source>
</evidence>
<accession>A0ABW5NNU2</accession>
<dbReference type="Pfam" id="PF00657">
    <property type="entry name" value="Lipase_GDSL"/>
    <property type="match status" value="1"/>
</dbReference>
<keyword evidence="1" id="KW-0732">Signal</keyword>
<comment type="caution">
    <text evidence="2">The sequence shown here is derived from an EMBL/GenBank/DDBJ whole genome shotgun (WGS) entry which is preliminary data.</text>
</comment>
<dbReference type="PROSITE" id="PS51257">
    <property type="entry name" value="PROKAR_LIPOPROTEIN"/>
    <property type="match status" value="1"/>
</dbReference>
<gene>
    <name evidence="2" type="ORF">ACFSQ3_15485</name>
</gene>
<dbReference type="RefSeq" id="WP_380870495.1">
    <property type="nucleotide sequence ID" value="NZ_JBHUMA010000009.1"/>
</dbReference>
<name>A0ABW5NNU2_9SPHI</name>
<evidence type="ECO:0000256" key="1">
    <source>
        <dbReference type="SAM" id="SignalP"/>
    </source>
</evidence>
<dbReference type="GO" id="GO:0016787">
    <property type="term" value="F:hydrolase activity"/>
    <property type="evidence" value="ECO:0007669"/>
    <property type="project" value="UniProtKB-KW"/>
</dbReference>
<sequence length="434" mass="46930">MKKIFNTYTSALAALFLVASCAPKEQDYEVLNSTADFGKYVAIGNSLSAGFADGGLYLEGQKVAFPNLIAAQMQQIGGGSFTSPFFSESQANGSGYLRLAALTNGVPTTENVTTNLAIRGMSPGNTPLYTKYEGTEINNLGVPGMRLDMAFAPRVGSAAGNPYFERLLVGNDTETTYFGYSTTKQHTFFSFWLGNNDVLGYAMNGAVRTGSTTTLTEAGMFTALYNNYITALTAQQQKGVVATIPDVTSIPYFTTITQAQLAEGVRQATQGQATNVLIRTKTTVRPATPEDYFFLTLPREHLGRDTYNGVPLFGISPNNPIPDNMVLDKDEVEEVRARVNQFNAVIKQAAESKGLALVDMHDFLNKVKAGIVYNGVPINSQFIRGNAFSLDGVHLTPIGNAIVANQFIEAINQKFNASIPRVDVTQYSGVRMPN</sequence>
<dbReference type="Gene3D" id="3.40.50.1110">
    <property type="entry name" value="SGNH hydrolase"/>
    <property type="match status" value="1"/>
</dbReference>
<dbReference type="SUPFAM" id="SSF52266">
    <property type="entry name" value="SGNH hydrolase"/>
    <property type="match status" value="1"/>
</dbReference>
<feature type="chain" id="PRO_5045379982" evidence="1">
    <location>
        <begin position="22"/>
        <end position="434"/>
    </location>
</feature>